<evidence type="ECO:0000313" key="1">
    <source>
        <dbReference type="EMBL" id="OBV37693.1"/>
    </source>
</evidence>
<protein>
    <recommendedName>
        <fullName evidence="3">Phage-related protein</fullName>
    </recommendedName>
</protein>
<comment type="caution">
    <text evidence="1">The sequence shown here is derived from an EMBL/GenBank/DDBJ whole genome shotgun (WGS) entry which is preliminary data.</text>
</comment>
<reference evidence="1 2" key="1">
    <citation type="submission" date="2016-04" db="EMBL/GenBank/DDBJ databases">
        <title>Draft genome sequence of Janthinobacterium psychrotolerans sp. nov., isolated from freshwater sediments in Denmark.</title>
        <authorList>
            <person name="Gong X."/>
            <person name="Skrivergaard S."/>
            <person name="Korsgaard B.S."/>
            <person name="Schreiber L."/>
            <person name="Marshall I.P."/>
            <person name="Finster K."/>
            <person name="Schramm A."/>
        </authorList>
    </citation>
    <scope>NUCLEOTIDE SEQUENCE [LARGE SCALE GENOMIC DNA]</scope>
    <source>
        <strain evidence="1 2">S3-2</strain>
    </source>
</reference>
<dbReference type="AlphaFoldDB" id="A0A1A7C040"/>
<gene>
    <name evidence="1" type="ORF">ASR47_1003357</name>
</gene>
<dbReference type="EMBL" id="LOCQ01000060">
    <property type="protein sequence ID" value="OBV37693.1"/>
    <property type="molecule type" value="Genomic_DNA"/>
</dbReference>
<accession>A0A1A7C040</accession>
<dbReference type="STRING" id="1747903.ASR47_1003357"/>
<dbReference type="PATRIC" id="fig|1747903.4.peg.1220"/>
<organism evidence="1 2">
    <name type="scientific">Janthinobacterium psychrotolerans</name>
    <dbReference type="NCBI Taxonomy" id="1747903"/>
    <lineage>
        <taxon>Bacteria</taxon>
        <taxon>Pseudomonadati</taxon>
        <taxon>Pseudomonadota</taxon>
        <taxon>Betaproteobacteria</taxon>
        <taxon>Burkholderiales</taxon>
        <taxon>Oxalobacteraceae</taxon>
        <taxon>Janthinobacterium</taxon>
    </lineage>
</organism>
<sequence>MKVTGMLFNAPMVRALLAGTKTQTRRVMKPQPARIGTTTILEYRGGLYQPEKLPANSNLFNHCPYGQPGDQIWVRETLGHDADKGHYYAATGMHVGPLLDYELEPSPSVGIPARTIPSIHMPRWTSRILLEIVSVRVERLNDCSAADTRAEGVTPDQVRQISVFGANAVERAAIYRLAAIRPYERLWESINGAGSWAANPWVWVIEFKRASPQNHE</sequence>
<dbReference type="RefSeq" id="WP_065309904.1">
    <property type="nucleotide sequence ID" value="NZ_LOCQ01000060.1"/>
</dbReference>
<dbReference type="OrthoDB" id="72471at2"/>
<proteinExistence type="predicted"/>
<keyword evidence="2" id="KW-1185">Reference proteome</keyword>
<dbReference type="Proteomes" id="UP000092713">
    <property type="component" value="Unassembled WGS sequence"/>
</dbReference>
<name>A0A1A7C040_9BURK</name>
<evidence type="ECO:0008006" key="3">
    <source>
        <dbReference type="Google" id="ProtNLM"/>
    </source>
</evidence>
<evidence type="ECO:0000313" key="2">
    <source>
        <dbReference type="Proteomes" id="UP000092713"/>
    </source>
</evidence>